<feature type="domain" description="Glycosyl transferase family 1" evidence="3">
    <location>
        <begin position="232"/>
        <end position="373"/>
    </location>
</feature>
<dbReference type="Pfam" id="PF00534">
    <property type="entry name" value="Glycos_transf_1"/>
    <property type="match status" value="1"/>
</dbReference>
<dbReference type="GO" id="GO:0016757">
    <property type="term" value="F:glycosyltransferase activity"/>
    <property type="evidence" value="ECO:0007669"/>
    <property type="project" value="UniProtKB-KW"/>
</dbReference>
<evidence type="ECO:0000259" key="3">
    <source>
        <dbReference type="Pfam" id="PF00534"/>
    </source>
</evidence>
<gene>
    <name evidence="4" type="ORF">K8V47_09280</name>
</gene>
<protein>
    <submittedName>
        <fullName evidence="4">Glycosyltransferase</fullName>
    </submittedName>
</protein>
<dbReference type="AlphaFoldDB" id="A0A921EA90"/>
<dbReference type="Gene3D" id="3.40.50.2000">
    <property type="entry name" value="Glycogen Phosphorylase B"/>
    <property type="match status" value="1"/>
</dbReference>
<keyword evidence="1" id="KW-0328">Glycosyltransferase</keyword>
<comment type="caution">
    <text evidence="4">The sequence shown here is derived from an EMBL/GenBank/DDBJ whole genome shotgun (WGS) entry which is preliminary data.</text>
</comment>
<dbReference type="InterPro" id="IPR001296">
    <property type="entry name" value="Glyco_trans_1"/>
</dbReference>
<reference evidence="4" key="1">
    <citation type="journal article" date="2021" name="PeerJ">
        <title>Extensive microbial diversity within the chicken gut microbiome revealed by metagenomics and culture.</title>
        <authorList>
            <person name="Gilroy R."/>
            <person name="Ravi A."/>
            <person name="Getino M."/>
            <person name="Pursley I."/>
            <person name="Horton D.L."/>
            <person name="Alikhan N.F."/>
            <person name="Baker D."/>
            <person name="Gharbi K."/>
            <person name="Hall N."/>
            <person name="Watson M."/>
            <person name="Adriaenssens E.M."/>
            <person name="Foster-Nyarko E."/>
            <person name="Jarju S."/>
            <person name="Secka A."/>
            <person name="Antonio M."/>
            <person name="Oren A."/>
            <person name="Chaudhuri R.R."/>
            <person name="La Ragione R."/>
            <person name="Hildebrand F."/>
            <person name="Pallen M.J."/>
        </authorList>
    </citation>
    <scope>NUCLEOTIDE SEQUENCE</scope>
    <source>
        <strain evidence="4">4100</strain>
    </source>
</reference>
<evidence type="ECO:0000313" key="4">
    <source>
        <dbReference type="EMBL" id="HJE39933.1"/>
    </source>
</evidence>
<evidence type="ECO:0000256" key="2">
    <source>
        <dbReference type="ARBA" id="ARBA00022679"/>
    </source>
</evidence>
<dbReference type="Proteomes" id="UP000711407">
    <property type="component" value="Unassembled WGS sequence"/>
</dbReference>
<dbReference type="SUPFAM" id="SSF53756">
    <property type="entry name" value="UDP-Glycosyltransferase/glycogen phosphorylase"/>
    <property type="match status" value="1"/>
</dbReference>
<evidence type="ECO:0000256" key="1">
    <source>
        <dbReference type="ARBA" id="ARBA00022676"/>
    </source>
</evidence>
<reference evidence="4" key="2">
    <citation type="submission" date="2021-09" db="EMBL/GenBank/DDBJ databases">
        <authorList>
            <person name="Gilroy R."/>
        </authorList>
    </citation>
    <scope>NUCLEOTIDE SEQUENCE</scope>
    <source>
        <strain evidence="4">4100</strain>
    </source>
</reference>
<accession>A0A921EA90</accession>
<sequence length="418" mass="46997">MMTTSESAKPRLMVSAYACEPWKGSEIGVGWHWVLELSREFELWVITRANNREPIERWMAANHGYESIHWIYFDLSASELARKHGRKGVHRYYLKWTKASDAVISETMWSNGIETFLHLTYGNVLWPVSRFGASRRFIWGPVGGLETIPREYIKYYSLKSRVMESVRRLAAKLVPLTPGFRRRCRNADLILCKTEITRSSLPKFCLSKAVLMTDVAADISDIATPQPVHKSDGVLRLLCVGRLDAWRGFDIAIEAVARLRDTGMAVHLDILGKGPDKSRLKGIISSLALTDYVTLRGEVPAEEYRRLLHEADIVLNTSLKEGAVTVSFDAMAAGKPLVALDTTGYTRYFRPEYSVIIPRGRRDEVIAAVAAAVTRLGDDSCRQAMGNAALEAASEVSWEWHGREIRDVVRNIINADGN</sequence>
<evidence type="ECO:0000313" key="5">
    <source>
        <dbReference type="Proteomes" id="UP000711407"/>
    </source>
</evidence>
<dbReference type="CDD" id="cd03801">
    <property type="entry name" value="GT4_PimA-like"/>
    <property type="match status" value="1"/>
</dbReference>
<dbReference type="EMBL" id="DYXT01000048">
    <property type="protein sequence ID" value="HJE39933.1"/>
    <property type="molecule type" value="Genomic_DNA"/>
</dbReference>
<keyword evidence="2" id="KW-0808">Transferase</keyword>
<dbReference type="PANTHER" id="PTHR12526:SF510">
    <property type="entry name" value="D-INOSITOL 3-PHOSPHATE GLYCOSYLTRANSFERASE"/>
    <property type="match status" value="1"/>
</dbReference>
<organism evidence="4 5">
    <name type="scientific">Candidatus Amulumruptor caecigallinarius</name>
    <dbReference type="NCBI Taxonomy" id="2109911"/>
    <lineage>
        <taxon>Bacteria</taxon>
        <taxon>Pseudomonadati</taxon>
        <taxon>Bacteroidota</taxon>
        <taxon>Bacteroidia</taxon>
        <taxon>Bacteroidales</taxon>
        <taxon>Muribaculaceae</taxon>
        <taxon>Candidatus Amulumruptor</taxon>
    </lineage>
</organism>
<name>A0A921EA90_9BACT</name>
<dbReference type="PANTHER" id="PTHR12526">
    <property type="entry name" value="GLYCOSYLTRANSFERASE"/>
    <property type="match status" value="1"/>
</dbReference>
<proteinExistence type="predicted"/>